<evidence type="ECO:0000256" key="1">
    <source>
        <dbReference type="ARBA" id="ARBA00022722"/>
    </source>
</evidence>
<feature type="domain" description="Exonuclease" evidence="4">
    <location>
        <begin position="16"/>
        <end position="200"/>
    </location>
</feature>
<dbReference type="PANTHER" id="PTHR23044:SF61">
    <property type="entry name" value="3'-5' EXORIBONUCLEASE 1-RELATED"/>
    <property type="match status" value="1"/>
</dbReference>
<dbReference type="GO" id="GO:0003676">
    <property type="term" value="F:nucleic acid binding"/>
    <property type="evidence" value="ECO:0007669"/>
    <property type="project" value="InterPro"/>
</dbReference>
<dbReference type="SMART" id="SM00479">
    <property type="entry name" value="EXOIII"/>
    <property type="match status" value="1"/>
</dbReference>
<evidence type="ECO:0000256" key="3">
    <source>
        <dbReference type="ARBA" id="ARBA00022839"/>
    </source>
</evidence>
<dbReference type="EMBL" id="JAZGQO010000008">
    <property type="protein sequence ID" value="KAK6179950.1"/>
    <property type="molecule type" value="Genomic_DNA"/>
</dbReference>
<comment type="caution">
    <text evidence="5">The sequence shown here is derived from an EMBL/GenBank/DDBJ whole genome shotgun (WGS) entry which is preliminary data.</text>
</comment>
<dbReference type="Proteomes" id="UP001347796">
    <property type="component" value="Unassembled WGS sequence"/>
</dbReference>
<dbReference type="PANTHER" id="PTHR23044">
    <property type="entry name" value="3'-5' EXONUCLEASE ERI1-RELATED"/>
    <property type="match status" value="1"/>
</dbReference>
<evidence type="ECO:0000313" key="5">
    <source>
        <dbReference type="EMBL" id="KAK6179950.1"/>
    </source>
</evidence>
<name>A0AAN8JNP0_PATCE</name>
<keyword evidence="3" id="KW-0269">Exonuclease</keyword>
<keyword evidence="1" id="KW-0540">Nuclease</keyword>
<evidence type="ECO:0000313" key="6">
    <source>
        <dbReference type="Proteomes" id="UP001347796"/>
    </source>
</evidence>
<dbReference type="InterPro" id="IPR012337">
    <property type="entry name" value="RNaseH-like_sf"/>
</dbReference>
<dbReference type="InterPro" id="IPR047201">
    <property type="entry name" value="ERI-1_3'hExo-like"/>
</dbReference>
<evidence type="ECO:0000259" key="4">
    <source>
        <dbReference type="SMART" id="SM00479"/>
    </source>
</evidence>
<dbReference type="InterPro" id="IPR051274">
    <property type="entry name" value="3-5_Exoribonuclease"/>
</dbReference>
<dbReference type="InterPro" id="IPR013520">
    <property type="entry name" value="Ribonucl_H"/>
</dbReference>
<dbReference type="SUPFAM" id="SSF53098">
    <property type="entry name" value="Ribonuclease H-like"/>
    <property type="match status" value="1"/>
</dbReference>
<dbReference type="Pfam" id="PF00929">
    <property type="entry name" value="RNase_T"/>
    <property type="match status" value="1"/>
</dbReference>
<gene>
    <name evidence="5" type="ORF">SNE40_012195</name>
</gene>
<keyword evidence="2" id="KW-0378">Hydrolase</keyword>
<dbReference type="CDD" id="cd06133">
    <property type="entry name" value="ERI-1_3'hExo_like"/>
    <property type="match status" value="1"/>
</dbReference>
<dbReference type="InterPro" id="IPR036397">
    <property type="entry name" value="RNaseH_sf"/>
</dbReference>
<reference evidence="5 6" key="1">
    <citation type="submission" date="2024-01" db="EMBL/GenBank/DDBJ databases">
        <title>The genome of the rayed Mediterranean limpet Patella caerulea (Linnaeus, 1758).</title>
        <authorList>
            <person name="Anh-Thu Weber A."/>
            <person name="Halstead-Nussloch G."/>
        </authorList>
    </citation>
    <scope>NUCLEOTIDE SEQUENCE [LARGE SCALE GENOMIC DNA]</scope>
    <source>
        <strain evidence="5">AATW-2023a</strain>
        <tissue evidence="5">Whole specimen</tissue>
    </source>
</reference>
<organism evidence="5 6">
    <name type="scientific">Patella caerulea</name>
    <name type="common">Rayed Mediterranean limpet</name>
    <dbReference type="NCBI Taxonomy" id="87958"/>
    <lineage>
        <taxon>Eukaryota</taxon>
        <taxon>Metazoa</taxon>
        <taxon>Spiralia</taxon>
        <taxon>Lophotrochozoa</taxon>
        <taxon>Mollusca</taxon>
        <taxon>Gastropoda</taxon>
        <taxon>Patellogastropoda</taxon>
        <taxon>Patelloidea</taxon>
        <taxon>Patellidae</taxon>
        <taxon>Patella</taxon>
    </lineage>
</organism>
<keyword evidence="6" id="KW-1185">Reference proteome</keyword>
<dbReference type="GO" id="GO:0000175">
    <property type="term" value="F:3'-5'-RNA exonuclease activity"/>
    <property type="evidence" value="ECO:0007669"/>
    <property type="project" value="InterPro"/>
</dbReference>
<protein>
    <recommendedName>
        <fullName evidence="4">Exonuclease domain-containing protein</fullName>
    </recommendedName>
</protein>
<dbReference type="Gene3D" id="3.30.420.10">
    <property type="entry name" value="Ribonuclease H-like superfamily/Ribonuclease H"/>
    <property type="match status" value="1"/>
</dbReference>
<evidence type="ECO:0000256" key="2">
    <source>
        <dbReference type="ARBA" id="ARBA00022801"/>
    </source>
</evidence>
<sequence>MAESSTTLLKPQIFDYLLVLDFEATCDNQTKLIPQEIIEFPVLKVNPVTLNVESTFHRYVCPQVHKELTPFCIELTGIIQDMVDGQPSLQEVLQEFDDWMKQEGLLNEGVKFAFVTCGDWDLKLMLPKQCAYFHIKPEDYFNQWINLKRSFSDVTSIFPQGMMPMLSQLKLKHQGRHHSGIDDCKNIANIVIELLKRGYVFKYTGRLKQPVHST</sequence>
<dbReference type="AlphaFoldDB" id="A0AAN8JNP0"/>
<proteinExistence type="predicted"/>
<accession>A0AAN8JNP0</accession>